<comment type="caution">
    <text evidence="1">The sequence shown here is derived from an EMBL/GenBank/DDBJ whole genome shotgun (WGS) entry which is preliminary data.</text>
</comment>
<name>A0ACB8B1Q9_9AGAM</name>
<evidence type="ECO:0000313" key="1">
    <source>
        <dbReference type="EMBL" id="KAH7919156.1"/>
    </source>
</evidence>
<evidence type="ECO:0000313" key="2">
    <source>
        <dbReference type="Proteomes" id="UP000790709"/>
    </source>
</evidence>
<keyword evidence="2" id="KW-1185">Reference proteome</keyword>
<accession>A0ACB8B1Q9</accession>
<dbReference type="EMBL" id="MU266689">
    <property type="protein sequence ID" value="KAH7919156.1"/>
    <property type="molecule type" value="Genomic_DNA"/>
</dbReference>
<proteinExistence type="predicted"/>
<reference evidence="1" key="1">
    <citation type="journal article" date="2021" name="New Phytol.">
        <title>Evolutionary innovations through gain and loss of genes in the ectomycorrhizal Boletales.</title>
        <authorList>
            <person name="Wu G."/>
            <person name="Miyauchi S."/>
            <person name="Morin E."/>
            <person name="Kuo A."/>
            <person name="Drula E."/>
            <person name="Varga T."/>
            <person name="Kohler A."/>
            <person name="Feng B."/>
            <person name="Cao Y."/>
            <person name="Lipzen A."/>
            <person name="Daum C."/>
            <person name="Hundley H."/>
            <person name="Pangilinan J."/>
            <person name="Johnson J."/>
            <person name="Barry K."/>
            <person name="LaButti K."/>
            <person name="Ng V."/>
            <person name="Ahrendt S."/>
            <person name="Min B."/>
            <person name="Choi I.G."/>
            <person name="Park H."/>
            <person name="Plett J.M."/>
            <person name="Magnuson J."/>
            <person name="Spatafora J.W."/>
            <person name="Nagy L.G."/>
            <person name="Henrissat B."/>
            <person name="Grigoriev I.V."/>
            <person name="Yang Z.L."/>
            <person name="Xu J."/>
            <person name="Martin F.M."/>
        </authorList>
    </citation>
    <scope>NUCLEOTIDE SEQUENCE</scope>
    <source>
        <strain evidence="1">KUC20120723A-06</strain>
    </source>
</reference>
<dbReference type="Proteomes" id="UP000790709">
    <property type="component" value="Unassembled WGS sequence"/>
</dbReference>
<protein>
    <submittedName>
        <fullName evidence="1">Uncharacterized protein</fullName>
    </submittedName>
</protein>
<organism evidence="1 2">
    <name type="scientific">Leucogyrophana mollusca</name>
    <dbReference type="NCBI Taxonomy" id="85980"/>
    <lineage>
        <taxon>Eukaryota</taxon>
        <taxon>Fungi</taxon>
        <taxon>Dikarya</taxon>
        <taxon>Basidiomycota</taxon>
        <taxon>Agaricomycotina</taxon>
        <taxon>Agaricomycetes</taxon>
        <taxon>Agaricomycetidae</taxon>
        <taxon>Boletales</taxon>
        <taxon>Boletales incertae sedis</taxon>
        <taxon>Leucogyrophana</taxon>
    </lineage>
</organism>
<sequence length="398" mass="44503">MANGAPPSLDGACQDTIPLFNTYAEWCGFFARACDPRLHDVEAIFKIKRYVVHAQQASPRTWIRAVVLEEWRTPNWCAKWREDHPPAAPSGATNRSNVPARGIHPKPVKKEGALPQPRLTSTPQEWKDWIEFYSKEFNGIPLEGGTVSLHDMRGHILMSRLNPTFKKGTSERRRTIFRYHLCLLALVPGLYHEYLAMFTWPIAPTFEPTRFKGHIDNLTEDGVAQHLAQCRVSFHQVDDIQPYTQHWLLCCLDTCHGFLTDDKHAVLSERLAIAASLDACTTLSLKGHAELEMIAREQGTKLPDAAPTSRLFSSFDNKQMSLLADRPTVHNLVTASATSGLVAGGFAANNPLADVDHKMAMVVPNNKQQLIIGRPHDSPPLARGQSLSTTEREMYPST</sequence>
<gene>
    <name evidence="1" type="ORF">BV22DRAFT_1134042</name>
</gene>